<name>A0A0F8ZMJ0_9ZZZZ</name>
<organism evidence="2">
    <name type="scientific">marine sediment metagenome</name>
    <dbReference type="NCBI Taxonomy" id="412755"/>
    <lineage>
        <taxon>unclassified sequences</taxon>
        <taxon>metagenomes</taxon>
        <taxon>ecological metagenomes</taxon>
    </lineage>
</organism>
<sequence length="398" mass="44490">LEAGSGQFGVVSFVDVQDPVLKTRIALPVVVKMLDTDQEELKTVRWVNSRGQARYLTTPYLNEVLCSALAGGLVHGEFCPHFPLTYGFFACDDGAAPASGTRERSGWILMEVMDNNMAVSAPNDIHGMRALAQMGMRVDDDVLRSVAFQVVFAIAAMQEKFQMVHHDAWPSNVLVVLTNLRPYVWRGTALGQPNTLLRYEVHGTEFLMDDVGVLAKLGDFGMAAAYGHPRVLLKEVFEARGDSFGMFDNESKEYRAGYDVAYFASMFATTVCDQAIDMAWDAGDADFMDRASRILELMRQLTVEIARQRGVTPERHPPQSGPMTLQELWIDISDVDGVRYALRAGDGFKRRGGFTIPSQETARRLSAREFLLHSEVFRGYRERRPDGAKRVLRMSELS</sequence>
<reference evidence="2" key="1">
    <citation type="journal article" date="2015" name="Nature">
        <title>Complex archaea that bridge the gap between prokaryotes and eukaryotes.</title>
        <authorList>
            <person name="Spang A."/>
            <person name="Saw J.H."/>
            <person name="Jorgensen S.L."/>
            <person name="Zaremba-Niedzwiedzka K."/>
            <person name="Martijn J."/>
            <person name="Lind A.E."/>
            <person name="van Eijk R."/>
            <person name="Schleper C."/>
            <person name="Guy L."/>
            <person name="Ettema T.J."/>
        </authorList>
    </citation>
    <scope>NUCLEOTIDE SEQUENCE</scope>
</reference>
<dbReference type="Gene3D" id="1.10.510.10">
    <property type="entry name" value="Transferase(Phosphotransferase) domain 1"/>
    <property type="match status" value="1"/>
</dbReference>
<evidence type="ECO:0000313" key="2">
    <source>
        <dbReference type="EMBL" id="KKK95058.1"/>
    </source>
</evidence>
<gene>
    <name evidence="2" type="ORF">LCGC14_2676610</name>
</gene>
<feature type="domain" description="Protein kinase" evidence="1">
    <location>
        <begin position="1"/>
        <end position="376"/>
    </location>
</feature>
<protein>
    <recommendedName>
        <fullName evidence="1">Protein kinase domain-containing protein</fullName>
    </recommendedName>
</protein>
<dbReference type="PROSITE" id="PS50011">
    <property type="entry name" value="PROTEIN_KINASE_DOM"/>
    <property type="match status" value="1"/>
</dbReference>
<dbReference type="AlphaFoldDB" id="A0A0F8ZMJ0"/>
<dbReference type="EMBL" id="LAZR01047079">
    <property type="protein sequence ID" value="KKK95058.1"/>
    <property type="molecule type" value="Genomic_DNA"/>
</dbReference>
<proteinExistence type="predicted"/>
<accession>A0A0F8ZMJ0</accession>
<dbReference type="GO" id="GO:0004672">
    <property type="term" value="F:protein kinase activity"/>
    <property type="evidence" value="ECO:0007669"/>
    <property type="project" value="InterPro"/>
</dbReference>
<dbReference type="InterPro" id="IPR000719">
    <property type="entry name" value="Prot_kinase_dom"/>
</dbReference>
<dbReference type="SUPFAM" id="SSF56112">
    <property type="entry name" value="Protein kinase-like (PK-like)"/>
    <property type="match status" value="1"/>
</dbReference>
<dbReference type="InterPro" id="IPR011009">
    <property type="entry name" value="Kinase-like_dom_sf"/>
</dbReference>
<dbReference type="GO" id="GO:0005524">
    <property type="term" value="F:ATP binding"/>
    <property type="evidence" value="ECO:0007669"/>
    <property type="project" value="InterPro"/>
</dbReference>
<evidence type="ECO:0000259" key="1">
    <source>
        <dbReference type="PROSITE" id="PS50011"/>
    </source>
</evidence>
<feature type="non-terminal residue" evidence="2">
    <location>
        <position position="1"/>
    </location>
</feature>
<comment type="caution">
    <text evidence="2">The sequence shown here is derived from an EMBL/GenBank/DDBJ whole genome shotgun (WGS) entry which is preliminary data.</text>
</comment>